<feature type="domain" description="N-acetyltransferase" evidence="1">
    <location>
        <begin position="3"/>
        <end position="143"/>
    </location>
</feature>
<proteinExistence type="predicted"/>
<sequence>MIFKLEDKSNQTLNILGDIWLKTNIETHNFIDKSYWIDNQNDVIKAFKSADIFIFKESDEIKGFCGVINGYIAGIFVKNEWQSKGIGSLLIKYLQNIYASLCLKVYKDNIRAVAFYKLLDFQISGQEIDETNNIEYLMSWNKKEK</sequence>
<dbReference type="RefSeq" id="WP_107527888.1">
    <property type="nucleotide sequence ID" value="NZ_JAIBNU010000002.1"/>
</dbReference>
<comment type="caution">
    <text evidence="2">The sequence shown here is derived from an EMBL/GenBank/DDBJ whole genome shotgun (WGS) entry which is preliminary data.</text>
</comment>
<gene>
    <name evidence="2" type="ORF">BUZ01_06015</name>
</gene>
<dbReference type="PROSITE" id="PS51186">
    <property type="entry name" value="GNAT"/>
    <property type="match status" value="1"/>
</dbReference>
<dbReference type="Proteomes" id="UP000283576">
    <property type="component" value="Unassembled WGS sequence"/>
</dbReference>
<reference evidence="2 3" key="1">
    <citation type="journal article" date="2016" name="Front. Microbiol.">
        <title>Comprehensive Phylogenetic Analysis of Bovine Non-aureus Staphylococci Species Based on Whole-Genome Sequencing.</title>
        <authorList>
            <person name="Naushad S."/>
            <person name="Barkema H.W."/>
            <person name="Luby C."/>
            <person name="Condas L.A."/>
            <person name="Nobrega D.B."/>
            <person name="Carson D.A."/>
            <person name="De Buck J."/>
        </authorList>
    </citation>
    <scope>NUCLEOTIDE SEQUENCE [LARGE SCALE GENOMIC DNA]</scope>
    <source>
        <strain evidence="2 3">SNUC 1388</strain>
    </source>
</reference>
<protein>
    <submittedName>
        <fullName evidence="2">GNAT family N-acetyltransferase</fullName>
    </submittedName>
</protein>
<dbReference type="AlphaFoldDB" id="A0A2T4SX10"/>
<dbReference type="Pfam" id="PF00583">
    <property type="entry name" value="Acetyltransf_1"/>
    <property type="match status" value="1"/>
</dbReference>
<accession>A0A2T4SX10</accession>
<dbReference type="Gene3D" id="3.40.630.30">
    <property type="match status" value="1"/>
</dbReference>
<name>A0A2T4SX10_STAGA</name>
<dbReference type="InterPro" id="IPR016181">
    <property type="entry name" value="Acyl_CoA_acyltransferase"/>
</dbReference>
<evidence type="ECO:0000313" key="3">
    <source>
        <dbReference type="Proteomes" id="UP000283576"/>
    </source>
</evidence>
<dbReference type="EMBL" id="QXRZ01000003">
    <property type="protein sequence ID" value="RIL43169.1"/>
    <property type="molecule type" value="Genomic_DNA"/>
</dbReference>
<dbReference type="GO" id="GO:0016747">
    <property type="term" value="F:acyltransferase activity, transferring groups other than amino-acyl groups"/>
    <property type="evidence" value="ECO:0007669"/>
    <property type="project" value="InterPro"/>
</dbReference>
<evidence type="ECO:0000259" key="1">
    <source>
        <dbReference type="PROSITE" id="PS51186"/>
    </source>
</evidence>
<dbReference type="SUPFAM" id="SSF55729">
    <property type="entry name" value="Acyl-CoA N-acyltransferases (Nat)"/>
    <property type="match status" value="1"/>
</dbReference>
<dbReference type="InterPro" id="IPR000182">
    <property type="entry name" value="GNAT_dom"/>
</dbReference>
<dbReference type="CDD" id="cd04301">
    <property type="entry name" value="NAT_SF"/>
    <property type="match status" value="1"/>
</dbReference>
<evidence type="ECO:0000313" key="2">
    <source>
        <dbReference type="EMBL" id="RIL43169.1"/>
    </source>
</evidence>
<organism evidence="2 3">
    <name type="scientific">Staphylococcus gallinarum</name>
    <dbReference type="NCBI Taxonomy" id="1293"/>
    <lineage>
        <taxon>Bacteria</taxon>
        <taxon>Bacillati</taxon>
        <taxon>Bacillota</taxon>
        <taxon>Bacilli</taxon>
        <taxon>Bacillales</taxon>
        <taxon>Staphylococcaceae</taxon>
        <taxon>Staphylococcus</taxon>
    </lineage>
</organism>
<keyword evidence="2" id="KW-0808">Transferase</keyword>